<dbReference type="Gene3D" id="3.30.2160.10">
    <property type="entry name" value="Hect, E3 ligase catalytic domain"/>
    <property type="match status" value="1"/>
</dbReference>
<dbReference type="PROSITE" id="PS50096">
    <property type="entry name" value="IQ"/>
    <property type="match status" value="1"/>
</dbReference>
<keyword evidence="4 5" id="KW-0833">Ubl conjugation pathway</keyword>
<keyword evidence="3" id="KW-0808">Transferase</keyword>
<dbReference type="AlphaFoldDB" id="A0A1E1XMM4"/>
<dbReference type="PANTHER" id="PTHR45700">
    <property type="entry name" value="UBIQUITIN-PROTEIN LIGASE E3C"/>
    <property type="match status" value="1"/>
</dbReference>
<dbReference type="InterPro" id="IPR000569">
    <property type="entry name" value="HECT_dom"/>
</dbReference>
<evidence type="ECO:0000256" key="1">
    <source>
        <dbReference type="ARBA" id="ARBA00000885"/>
    </source>
</evidence>
<reference evidence="8" key="1">
    <citation type="submission" date="2016-09" db="EMBL/GenBank/DDBJ databases">
        <authorList>
            <person name="Capua I."/>
            <person name="De Benedictis P."/>
            <person name="Joannis T."/>
            <person name="Lombin L.H."/>
            <person name="Cattoli G."/>
        </authorList>
    </citation>
    <scope>NUCLEOTIDE SEQUENCE</scope>
</reference>
<keyword evidence="8" id="KW-0436">Ligase</keyword>
<feature type="region of interest" description="Disordered" evidence="6">
    <location>
        <begin position="1"/>
        <end position="24"/>
    </location>
</feature>
<dbReference type="GO" id="GO:0061630">
    <property type="term" value="F:ubiquitin protein ligase activity"/>
    <property type="evidence" value="ECO:0007669"/>
    <property type="project" value="UniProtKB-EC"/>
</dbReference>
<name>A0A1E1XMM4_AMBSC</name>
<reference evidence="8" key="2">
    <citation type="journal article" date="2017" name="Front. Cell. Infect. Microbiol.">
        <title>Analysis of the Salivary Gland Transcriptome of Unfed and Partially Fed Amblyomma sculptum Ticks and Descriptive Proteome of the Saliva.</title>
        <authorList>
            <person name="Esteves E."/>
            <person name="Maruyama S.R."/>
            <person name="Kawahara R."/>
            <person name="Fujita A."/>
            <person name="Martins L.A."/>
            <person name="Righi A.A."/>
            <person name="Costa F.B."/>
            <person name="Palmisano G."/>
            <person name="Labruna M.B."/>
            <person name="Sa-Nunes A."/>
            <person name="Ribeiro J.M.C."/>
            <person name="Fogaca A.C."/>
        </authorList>
    </citation>
    <scope>NUCLEOTIDE SEQUENCE</scope>
</reference>
<sequence length="1034" mass="116556">MYSFEGEYKKRPQQSFGGASKKIGRDDLLRKSALRRQNREECRRQEEAGLKIKACARGFLSRKRLARELRQEFDIVSRVSGNLGPLLRSLPLFYDANQDMERLVWLSRQVLLRKDEVASQADDVVWRLRIRRLLSLDVNSLLRPGFSTGPALRLLEVLGSTEAYRSCSWGSEGEERTFLVRSWLQQLWLHLARHCDLFAQLRRLMGPRVPDPGPRDDDIPQVVTPQAQAMVDLLLQALSKDVANGTECGDYQCEIISCLLKGLLGDYPQVVRVVLPALASRWPFPGEPLLRAVLQLEPSPWLFQALVRLSSPGEQLFTTALAHLSSCLVHKAESSSQERLDADEPSSADGETWSDGGGSPSTSLADEALEDALEQLNSTDSVNALLDAATADSERNLPALCQLGWALVRRRPLALHHFPILYKLAFRPRFLRQLWERLSSLRAASLFIPSGTPVLQLLSSGICPPDGRAELFSSEVNLFCSLMTHLLLTLHDVEFYESSAGEPMPFSLSEVVSMIGQLRELCLGLLELCFPDTRTGLNQQQLQYIKKLWRPMFECVVSLLRHLYSRDSRRTFCPEGHWVSPRTAHISPDRVVNWNLEVPRLPTCGAAALTRKQLEENGPPLSTIELRNAAILQEMPFTVPFPTRVRVLQSLIARDKSENNREQSHFMLGPQIELVARRDYIYEDAFEKLSGEPNLKLRLRVQLVNVAGLEEAGVDGGGLLREFLSEFMKTAFDPNRGLFRCTHDRRLYPNPAASQLPDYADGRAVRHYAFVGRLLAKALYEGMLVELPMAHFFLAKWVAPGRGDLDLHHLASLEPLVYQNLFFLKNYQGDVADLGLDFTVVTSQLGNSTVEELKPNGASISVTAENRIEYTHLLADHLLNAQLRQQCLAFRQGLEELLPSHWLRLFAPHELQVLVSGAQSPVDLEDLREHTHYEGGYTPAHPVVQAFWRVLAGFDERQRRLLLKFVTSCSRPPLLGFKDLVPQFCIHSAGPEKERLPTASTCMNLLKLPEITDEVQLREKLLYAIESGAGFELS</sequence>
<feature type="compositionally biased region" description="Basic and acidic residues" evidence="6">
    <location>
        <begin position="1"/>
        <end position="10"/>
    </location>
</feature>
<evidence type="ECO:0000313" key="8">
    <source>
        <dbReference type="EMBL" id="JAU00320.1"/>
    </source>
</evidence>
<feature type="domain" description="HECT" evidence="7">
    <location>
        <begin position="691"/>
        <end position="1034"/>
    </location>
</feature>
<dbReference type="SUPFAM" id="SSF56204">
    <property type="entry name" value="Hect, E3 ligase catalytic domain"/>
    <property type="match status" value="1"/>
</dbReference>
<dbReference type="GO" id="GO:0009966">
    <property type="term" value="P:regulation of signal transduction"/>
    <property type="evidence" value="ECO:0007669"/>
    <property type="project" value="UniProtKB-ARBA"/>
</dbReference>
<dbReference type="PANTHER" id="PTHR45700:SF2">
    <property type="entry name" value="UBIQUITIN-PROTEIN LIGASE E3C"/>
    <property type="match status" value="1"/>
</dbReference>
<evidence type="ECO:0000256" key="4">
    <source>
        <dbReference type="ARBA" id="ARBA00022786"/>
    </source>
</evidence>
<dbReference type="GO" id="GO:0016874">
    <property type="term" value="F:ligase activity"/>
    <property type="evidence" value="ECO:0007669"/>
    <property type="project" value="UniProtKB-KW"/>
</dbReference>
<dbReference type="Gene3D" id="3.90.1750.10">
    <property type="entry name" value="Hect, E3 ligase catalytic domains"/>
    <property type="match status" value="1"/>
</dbReference>
<evidence type="ECO:0000256" key="3">
    <source>
        <dbReference type="ARBA" id="ARBA00022679"/>
    </source>
</evidence>
<dbReference type="Gene3D" id="3.30.2410.10">
    <property type="entry name" value="Hect, E3 ligase catalytic domain"/>
    <property type="match status" value="1"/>
</dbReference>
<dbReference type="FunFam" id="3.30.2410.10:FF:000011">
    <property type="entry name" value="Putative Ubiquitin-protein ligase E3C"/>
    <property type="match status" value="1"/>
</dbReference>
<dbReference type="InterPro" id="IPR044611">
    <property type="entry name" value="E3A/B/C-like"/>
</dbReference>
<organism evidence="8">
    <name type="scientific">Amblyomma sculptum</name>
    <name type="common">Tick</name>
    <dbReference type="NCBI Taxonomy" id="1581419"/>
    <lineage>
        <taxon>Eukaryota</taxon>
        <taxon>Metazoa</taxon>
        <taxon>Ecdysozoa</taxon>
        <taxon>Arthropoda</taxon>
        <taxon>Chelicerata</taxon>
        <taxon>Arachnida</taxon>
        <taxon>Acari</taxon>
        <taxon>Parasitiformes</taxon>
        <taxon>Ixodida</taxon>
        <taxon>Ixodoidea</taxon>
        <taxon>Ixodidae</taxon>
        <taxon>Amblyomminae</taxon>
        <taxon>Amblyomma</taxon>
    </lineage>
</organism>
<protein>
    <recommendedName>
        <fullName evidence="2">HECT-type E3 ubiquitin transferase</fullName>
        <ecNumber evidence="2">2.3.2.26</ecNumber>
    </recommendedName>
</protein>
<dbReference type="Pfam" id="PF00632">
    <property type="entry name" value="HECT"/>
    <property type="match status" value="1"/>
</dbReference>
<evidence type="ECO:0000256" key="6">
    <source>
        <dbReference type="SAM" id="MobiDB-lite"/>
    </source>
</evidence>
<comment type="catalytic activity">
    <reaction evidence="1">
        <text>S-ubiquitinyl-[E2 ubiquitin-conjugating enzyme]-L-cysteine + [acceptor protein]-L-lysine = [E2 ubiquitin-conjugating enzyme]-L-cysteine + N(6)-ubiquitinyl-[acceptor protein]-L-lysine.</text>
        <dbReference type="EC" id="2.3.2.26"/>
    </reaction>
</comment>
<feature type="region of interest" description="Disordered" evidence="6">
    <location>
        <begin position="335"/>
        <end position="361"/>
    </location>
</feature>
<evidence type="ECO:0000256" key="2">
    <source>
        <dbReference type="ARBA" id="ARBA00012485"/>
    </source>
</evidence>
<dbReference type="GO" id="GO:0006511">
    <property type="term" value="P:ubiquitin-dependent protein catabolic process"/>
    <property type="evidence" value="ECO:0007669"/>
    <property type="project" value="TreeGrafter"/>
</dbReference>
<feature type="active site" description="Glycyl thioester intermediate" evidence="5">
    <location>
        <position position="1002"/>
    </location>
</feature>
<dbReference type="FunFam" id="3.30.2160.10:FF:000002">
    <property type="entry name" value="Putative Ubiquitin-protein ligase E3C"/>
    <property type="match status" value="1"/>
</dbReference>
<dbReference type="EMBL" id="GFAA01003115">
    <property type="protein sequence ID" value="JAU00320.1"/>
    <property type="molecule type" value="mRNA"/>
</dbReference>
<dbReference type="SMART" id="SM00119">
    <property type="entry name" value="HECTc"/>
    <property type="match status" value="1"/>
</dbReference>
<dbReference type="PROSITE" id="PS50237">
    <property type="entry name" value="HECT"/>
    <property type="match status" value="1"/>
</dbReference>
<proteinExistence type="evidence at transcript level"/>
<accession>A0A1E1XMM4</accession>
<dbReference type="InterPro" id="IPR035983">
    <property type="entry name" value="Hect_E3_ubiquitin_ligase"/>
</dbReference>
<evidence type="ECO:0000259" key="7">
    <source>
        <dbReference type="PROSITE" id="PS50237"/>
    </source>
</evidence>
<evidence type="ECO:0000256" key="5">
    <source>
        <dbReference type="PROSITE-ProRule" id="PRU00104"/>
    </source>
</evidence>
<dbReference type="EC" id="2.3.2.26" evidence="2"/>
<dbReference type="CDD" id="cd00078">
    <property type="entry name" value="HECTc"/>
    <property type="match status" value="1"/>
</dbReference>
<dbReference type="GO" id="GO:0000209">
    <property type="term" value="P:protein polyubiquitination"/>
    <property type="evidence" value="ECO:0007669"/>
    <property type="project" value="InterPro"/>
</dbReference>